<dbReference type="Proteomes" id="UP000002774">
    <property type="component" value="Chromosome"/>
</dbReference>
<dbReference type="PROSITE" id="PS00093">
    <property type="entry name" value="N4_MTASE"/>
    <property type="match status" value="1"/>
</dbReference>
<dbReference type="InterPro" id="IPR017985">
    <property type="entry name" value="MeTrfase_CN4_CS"/>
</dbReference>
<dbReference type="InterPro" id="IPR029063">
    <property type="entry name" value="SAM-dependent_MTases_sf"/>
</dbReference>
<dbReference type="PRINTS" id="PR00508">
    <property type="entry name" value="S21N4MTFRASE"/>
</dbReference>
<dbReference type="GO" id="GO:0032259">
    <property type="term" value="P:methylation"/>
    <property type="evidence" value="ECO:0007669"/>
    <property type="project" value="UniProtKB-KW"/>
</dbReference>
<evidence type="ECO:0000313" key="11">
    <source>
        <dbReference type="Proteomes" id="UP000002774"/>
    </source>
</evidence>
<gene>
    <name evidence="10" type="ORF">Mucpa_0861</name>
</gene>
<dbReference type="SUPFAM" id="SSF53335">
    <property type="entry name" value="S-adenosyl-L-methionine-dependent methyltransferases"/>
    <property type="match status" value="1"/>
</dbReference>
<organism evidence="10 11">
    <name type="scientific">Mucilaginibacter paludis DSM 18603</name>
    <dbReference type="NCBI Taxonomy" id="714943"/>
    <lineage>
        <taxon>Bacteria</taxon>
        <taxon>Pseudomonadati</taxon>
        <taxon>Bacteroidota</taxon>
        <taxon>Sphingobacteriia</taxon>
        <taxon>Sphingobacteriales</taxon>
        <taxon>Sphingobacteriaceae</taxon>
        <taxon>Mucilaginibacter</taxon>
    </lineage>
</organism>
<evidence type="ECO:0000256" key="2">
    <source>
        <dbReference type="ARBA" id="ARBA00022603"/>
    </source>
</evidence>
<dbReference type="GO" id="GO:0003677">
    <property type="term" value="F:DNA binding"/>
    <property type="evidence" value="ECO:0007669"/>
    <property type="project" value="UniProtKB-KW"/>
</dbReference>
<evidence type="ECO:0000313" key="10">
    <source>
        <dbReference type="EMBL" id="EHQ25042.1"/>
    </source>
</evidence>
<evidence type="ECO:0000256" key="8">
    <source>
        <dbReference type="RuleBase" id="RU362026"/>
    </source>
</evidence>
<feature type="domain" description="DNA methylase N-4/N-6" evidence="9">
    <location>
        <begin position="39"/>
        <end position="285"/>
    </location>
</feature>
<keyword evidence="2 10" id="KW-0489">Methyltransferase</keyword>
<keyword evidence="4" id="KW-0949">S-adenosyl-L-methionine</keyword>
<protein>
    <recommendedName>
        <fullName evidence="8">Methyltransferase</fullName>
        <ecNumber evidence="8">2.1.1.-</ecNumber>
    </recommendedName>
</protein>
<dbReference type="GO" id="GO:0008170">
    <property type="term" value="F:N-methyltransferase activity"/>
    <property type="evidence" value="ECO:0007669"/>
    <property type="project" value="InterPro"/>
</dbReference>
<dbReference type="STRING" id="714943.Mucpa_0861"/>
<dbReference type="InterPro" id="IPR002941">
    <property type="entry name" value="DNA_methylase_N4/N6"/>
</dbReference>
<comment type="catalytic activity">
    <reaction evidence="7">
        <text>a 2'-deoxycytidine in DNA + S-adenosyl-L-methionine = an N(4)-methyl-2'-deoxycytidine in DNA + S-adenosyl-L-homocysteine + H(+)</text>
        <dbReference type="Rhea" id="RHEA:16857"/>
        <dbReference type="Rhea" id="RHEA-COMP:11369"/>
        <dbReference type="Rhea" id="RHEA-COMP:13674"/>
        <dbReference type="ChEBI" id="CHEBI:15378"/>
        <dbReference type="ChEBI" id="CHEBI:57856"/>
        <dbReference type="ChEBI" id="CHEBI:59789"/>
        <dbReference type="ChEBI" id="CHEBI:85452"/>
        <dbReference type="ChEBI" id="CHEBI:137933"/>
        <dbReference type="EC" id="2.1.1.113"/>
    </reaction>
</comment>
<dbReference type="Gene3D" id="3.40.50.150">
    <property type="entry name" value="Vaccinia Virus protein VP39"/>
    <property type="match status" value="1"/>
</dbReference>
<evidence type="ECO:0000256" key="5">
    <source>
        <dbReference type="ARBA" id="ARBA00022747"/>
    </source>
</evidence>
<comment type="similarity">
    <text evidence="1">Belongs to the N(4)/N(6)-methyltransferase family. N(4) subfamily.</text>
</comment>
<evidence type="ECO:0000256" key="3">
    <source>
        <dbReference type="ARBA" id="ARBA00022679"/>
    </source>
</evidence>
<evidence type="ECO:0000256" key="4">
    <source>
        <dbReference type="ARBA" id="ARBA00022691"/>
    </source>
</evidence>
<dbReference type="EC" id="2.1.1.-" evidence="8"/>
<name>H1YBH1_9SPHI</name>
<sequence length="385" mass="44381">MSTLSNFYYFYKMVSYTTKHSILTGAANKEMEKLNDHSISLVVTSPPYPMIEMWDDIMAAQNQSIAKEQLKGNGDIAFELMHQELDKIWIQVERTLSPGGIACINIGDATRTINEHFSLYNNHSRIVSAFIKLGFNNMPNIIWRKQTNAPNKFMGSGMLPAGAYVTLEHEWILIFRKGGKRNFKTDAEKQLRRESAFFWEERNVWFSDVWDLKGAKQRIESPESRNRSAAYPFELPYRLINMYSVKGDTVLDPFLGTGTTTLAAIASERNSIGIEIDPSFIPIVNENIINATPVKLNRHIQNRIEQHKLFLHDRSNDETKNEIKHFNSHLNLPVMTLQETELRLSFINQVNKLENGFEAFYTETAKSAHFILKKHKISKQELINF</sequence>
<dbReference type="GO" id="GO:0009307">
    <property type="term" value="P:DNA restriction-modification system"/>
    <property type="evidence" value="ECO:0007669"/>
    <property type="project" value="UniProtKB-KW"/>
</dbReference>
<keyword evidence="3" id="KW-0808">Transferase</keyword>
<proteinExistence type="inferred from homology"/>
<dbReference type="Pfam" id="PF01555">
    <property type="entry name" value="N6_N4_Mtase"/>
    <property type="match status" value="1"/>
</dbReference>
<reference evidence="10" key="1">
    <citation type="submission" date="2011-09" db="EMBL/GenBank/DDBJ databases">
        <title>The permanent draft genome of Mucilaginibacter paludis DSM 18603.</title>
        <authorList>
            <consortium name="US DOE Joint Genome Institute (JGI-PGF)"/>
            <person name="Lucas S."/>
            <person name="Han J."/>
            <person name="Lapidus A."/>
            <person name="Bruce D."/>
            <person name="Goodwin L."/>
            <person name="Pitluck S."/>
            <person name="Peters L."/>
            <person name="Kyrpides N."/>
            <person name="Mavromatis K."/>
            <person name="Ivanova N."/>
            <person name="Mikhailova N."/>
            <person name="Held B."/>
            <person name="Detter J.C."/>
            <person name="Tapia R."/>
            <person name="Han C."/>
            <person name="Land M."/>
            <person name="Hauser L."/>
            <person name="Markowitz V."/>
            <person name="Cheng J.-F."/>
            <person name="Hugenholtz P."/>
            <person name="Woyke T."/>
            <person name="Wu D."/>
            <person name="Tindall B."/>
            <person name="Brambilla E."/>
            <person name="Klenk H.-P."/>
            <person name="Eisen J.A."/>
        </authorList>
    </citation>
    <scope>NUCLEOTIDE SEQUENCE [LARGE SCALE GENOMIC DNA]</scope>
    <source>
        <strain evidence="10">DSM 18603</strain>
    </source>
</reference>
<keyword evidence="11" id="KW-1185">Reference proteome</keyword>
<evidence type="ECO:0000256" key="1">
    <source>
        <dbReference type="ARBA" id="ARBA00010203"/>
    </source>
</evidence>
<dbReference type="GO" id="GO:0015667">
    <property type="term" value="F:site-specific DNA-methyltransferase (cytosine-N4-specific) activity"/>
    <property type="evidence" value="ECO:0007669"/>
    <property type="project" value="UniProtKB-EC"/>
</dbReference>
<dbReference type="eggNOG" id="COG0863">
    <property type="taxonomic scope" value="Bacteria"/>
</dbReference>
<evidence type="ECO:0000259" key="9">
    <source>
        <dbReference type="Pfam" id="PF01555"/>
    </source>
</evidence>
<dbReference type="EMBL" id="CM001403">
    <property type="protein sequence ID" value="EHQ25042.1"/>
    <property type="molecule type" value="Genomic_DNA"/>
</dbReference>
<evidence type="ECO:0000256" key="6">
    <source>
        <dbReference type="ARBA" id="ARBA00023125"/>
    </source>
</evidence>
<dbReference type="AlphaFoldDB" id="H1YBH1"/>
<dbReference type="InterPro" id="IPR001091">
    <property type="entry name" value="RM_Methyltransferase"/>
</dbReference>
<accession>H1YBH1</accession>
<evidence type="ECO:0000256" key="7">
    <source>
        <dbReference type="ARBA" id="ARBA00049120"/>
    </source>
</evidence>
<dbReference type="HOGENOM" id="CLU_024927_2_2_10"/>
<keyword evidence="5" id="KW-0680">Restriction system</keyword>
<keyword evidence="6" id="KW-0238">DNA-binding</keyword>